<sequence length="111" mass="13167">MSDTTTFGAMLIRLRLHSGYTQKEIAASTGISRSSYCHLEADYRKPTMEFFIKLCIFYKQNPVKLLLPLFPEESMDSQKHYLQYLNSLCEIRYKSDTKRNRKRNVKCWSKK</sequence>
<organism evidence="2 3">
    <name type="scientific">Wujia chipingensis</name>
    <dbReference type="NCBI Taxonomy" id="2763670"/>
    <lineage>
        <taxon>Bacteria</taxon>
        <taxon>Bacillati</taxon>
        <taxon>Bacillota</taxon>
        <taxon>Clostridia</taxon>
        <taxon>Lachnospirales</taxon>
        <taxon>Lachnospiraceae</taxon>
        <taxon>Wujia</taxon>
    </lineage>
</organism>
<dbReference type="Pfam" id="PF01381">
    <property type="entry name" value="HTH_3"/>
    <property type="match status" value="1"/>
</dbReference>
<dbReference type="PROSITE" id="PS50943">
    <property type="entry name" value="HTH_CROC1"/>
    <property type="match status" value="1"/>
</dbReference>
<dbReference type="InterPro" id="IPR010982">
    <property type="entry name" value="Lambda_DNA-bd_dom_sf"/>
</dbReference>
<evidence type="ECO:0000259" key="1">
    <source>
        <dbReference type="PROSITE" id="PS50943"/>
    </source>
</evidence>
<dbReference type="EMBL" id="CP060632">
    <property type="protein sequence ID" value="QNM00670.1"/>
    <property type="molecule type" value="Genomic_DNA"/>
</dbReference>
<evidence type="ECO:0000313" key="2">
    <source>
        <dbReference type="EMBL" id="QNM00670.1"/>
    </source>
</evidence>
<evidence type="ECO:0000313" key="3">
    <source>
        <dbReference type="Proteomes" id="UP000515819"/>
    </source>
</evidence>
<dbReference type="CDD" id="cd00093">
    <property type="entry name" value="HTH_XRE"/>
    <property type="match status" value="1"/>
</dbReference>
<accession>A0A7G9FQ38</accession>
<dbReference type="RefSeq" id="WP_021986140.1">
    <property type="nucleotide sequence ID" value="NZ_CP060632.1"/>
</dbReference>
<gene>
    <name evidence="2" type="ORF">H9Q76_05185</name>
</gene>
<dbReference type="SUPFAM" id="SSF47413">
    <property type="entry name" value="lambda repressor-like DNA-binding domains"/>
    <property type="match status" value="1"/>
</dbReference>
<dbReference type="Gene3D" id="1.10.260.40">
    <property type="entry name" value="lambda repressor-like DNA-binding domains"/>
    <property type="match status" value="1"/>
</dbReference>
<name>A0A7G9FQ38_9FIRM</name>
<dbReference type="SMART" id="SM00530">
    <property type="entry name" value="HTH_XRE"/>
    <property type="match status" value="1"/>
</dbReference>
<dbReference type="Proteomes" id="UP000515819">
    <property type="component" value="Chromosome"/>
</dbReference>
<protein>
    <submittedName>
        <fullName evidence="2">Helix-turn-helix transcriptional regulator</fullName>
    </submittedName>
</protein>
<dbReference type="GO" id="GO:0003677">
    <property type="term" value="F:DNA binding"/>
    <property type="evidence" value="ECO:0007669"/>
    <property type="project" value="InterPro"/>
</dbReference>
<keyword evidence="3" id="KW-1185">Reference proteome</keyword>
<dbReference type="AlphaFoldDB" id="A0A7G9FQ38"/>
<dbReference type="InterPro" id="IPR001387">
    <property type="entry name" value="Cro/C1-type_HTH"/>
</dbReference>
<feature type="domain" description="HTH cro/C1-type" evidence="1">
    <location>
        <begin position="11"/>
        <end position="65"/>
    </location>
</feature>
<proteinExistence type="predicted"/>
<dbReference type="KEGG" id="wcp:H9Q76_05185"/>
<reference evidence="2 3" key="1">
    <citation type="submission" date="2020-08" db="EMBL/GenBank/DDBJ databases">
        <authorList>
            <person name="Liu C."/>
            <person name="Sun Q."/>
        </authorList>
    </citation>
    <scope>NUCLEOTIDE SEQUENCE [LARGE SCALE GENOMIC DNA]</scope>
    <source>
        <strain evidence="2 3">NSJ-4</strain>
    </source>
</reference>